<dbReference type="EnsemblPlants" id="QL02p022702:mrna">
    <property type="protein sequence ID" value="QL02p022702:mrna"/>
    <property type="gene ID" value="QL02p022702"/>
</dbReference>
<dbReference type="InterPro" id="IPR036390">
    <property type="entry name" value="WH_DNA-bd_sf"/>
</dbReference>
<evidence type="ECO:0000256" key="2">
    <source>
        <dbReference type="ARBA" id="ARBA00022679"/>
    </source>
</evidence>
<evidence type="ECO:0000313" key="8">
    <source>
        <dbReference type="Proteomes" id="UP000594261"/>
    </source>
</evidence>
<keyword evidence="2" id="KW-0808">Transferase</keyword>
<keyword evidence="8" id="KW-1185">Reference proteome</keyword>
<dbReference type="InterPro" id="IPR012967">
    <property type="entry name" value="COMT_dimerisation"/>
</dbReference>
<organism evidence="7 8">
    <name type="scientific">Quercus lobata</name>
    <name type="common">Valley oak</name>
    <dbReference type="NCBI Taxonomy" id="97700"/>
    <lineage>
        <taxon>Eukaryota</taxon>
        <taxon>Viridiplantae</taxon>
        <taxon>Streptophyta</taxon>
        <taxon>Embryophyta</taxon>
        <taxon>Tracheophyta</taxon>
        <taxon>Spermatophyta</taxon>
        <taxon>Magnoliopsida</taxon>
        <taxon>eudicotyledons</taxon>
        <taxon>Gunneridae</taxon>
        <taxon>Pentapetalae</taxon>
        <taxon>rosids</taxon>
        <taxon>fabids</taxon>
        <taxon>Fagales</taxon>
        <taxon>Fagaceae</taxon>
        <taxon>Quercus</taxon>
    </lineage>
</organism>
<keyword evidence="1" id="KW-0489">Methyltransferase</keyword>
<dbReference type="PANTHER" id="PTHR11746">
    <property type="entry name" value="O-METHYLTRANSFERASE"/>
    <property type="match status" value="1"/>
</dbReference>
<evidence type="ECO:0000259" key="5">
    <source>
        <dbReference type="Pfam" id="PF00891"/>
    </source>
</evidence>
<dbReference type="GO" id="GO:0046983">
    <property type="term" value="F:protein dimerization activity"/>
    <property type="evidence" value="ECO:0007669"/>
    <property type="project" value="InterPro"/>
</dbReference>
<dbReference type="InterPro" id="IPR016461">
    <property type="entry name" value="COMT-like"/>
</dbReference>
<sequence length="555" mass="61262">MCMLILAYVMRVSIRTRKLTHPPKPSGPTRKPADPTPVTVGDGSLPPKTVLGGSDGGFSSSKPDIPDPTDESEERTPVLPRSVQIRRYSDLVIFSEIWAYAVDLSQSGEDSVIFLSTEADRPDRRSPETDLTRPDVVGGRQRVVPSATRSKRVGCGLGINPTRTDPWTPLIIAFVKEREKRKGRKKQIKMGSLENKVTPTLSVSEDDKACLQAILVSSAQIFSCVLNAAFELDLFGIIARTGPAACITTSEIASQLPTKDTDSDTPSRLDRMLRVLVSHSLLTCSIHTLEDGRVERLYGLTPTSYFFVEKDDGSSLASLSAFVSHRAFWEASLRMKHAILEGGNQFQRVHGKSLFQYMDKDPAFNILFNKSMADLSTIALSKILEVYQGFVGLTSLVDVGGGNGKCLSMVISKYPSIKGINFDLPHVIQSAQSYPGIEHVGGDMFHNVPKGDAIVMKNILHDWNDENCKKLLRTCYKALPDNGKVVIIELLMPEATVSSMASQYISRLDVSMLLNLEGQERTEKEFEALCKESGFSNFQVVFCAYALWAVMEFHK</sequence>
<dbReference type="InterPro" id="IPR036388">
    <property type="entry name" value="WH-like_DNA-bd_sf"/>
</dbReference>
<dbReference type="Proteomes" id="UP000594261">
    <property type="component" value="Chromosome 2"/>
</dbReference>
<dbReference type="InParanoid" id="A0A7N2KUI4"/>
<keyword evidence="3" id="KW-0949">S-adenosyl-L-methionine</keyword>
<dbReference type="InterPro" id="IPR001077">
    <property type="entry name" value="COMT_C"/>
</dbReference>
<dbReference type="Gene3D" id="1.10.10.10">
    <property type="entry name" value="Winged helix-like DNA-binding domain superfamily/Winged helix DNA-binding domain"/>
    <property type="match status" value="1"/>
</dbReference>
<evidence type="ECO:0000313" key="7">
    <source>
        <dbReference type="EnsemblPlants" id="QL02p022702:mrna"/>
    </source>
</evidence>
<accession>A0A7N2KUI4</accession>
<dbReference type="FunFam" id="1.10.10.10:FF:000357">
    <property type="entry name" value="Caffeic acid 3-O-methyltransferase"/>
    <property type="match status" value="1"/>
</dbReference>
<dbReference type="PROSITE" id="PS51683">
    <property type="entry name" value="SAM_OMT_II"/>
    <property type="match status" value="1"/>
</dbReference>
<reference evidence="8" key="1">
    <citation type="journal article" date="2016" name="G3 (Bethesda)">
        <title>First Draft Assembly and Annotation of the Genome of a California Endemic Oak Quercus lobata Nee (Fagaceae).</title>
        <authorList>
            <person name="Sork V.L."/>
            <person name="Fitz-Gibbon S.T."/>
            <person name="Puiu D."/>
            <person name="Crepeau M."/>
            <person name="Gugger P.F."/>
            <person name="Sherman R."/>
            <person name="Stevens K."/>
            <person name="Langley C.H."/>
            <person name="Pellegrini M."/>
            <person name="Salzberg S.L."/>
        </authorList>
    </citation>
    <scope>NUCLEOTIDE SEQUENCE [LARGE SCALE GENOMIC DNA]</scope>
    <source>
        <strain evidence="8">cv. SW786</strain>
    </source>
</reference>
<proteinExistence type="predicted"/>
<dbReference type="InterPro" id="IPR029063">
    <property type="entry name" value="SAM-dependent_MTases_sf"/>
</dbReference>
<evidence type="ECO:0000259" key="6">
    <source>
        <dbReference type="Pfam" id="PF08100"/>
    </source>
</evidence>
<feature type="domain" description="O-methyltransferase dimerisation" evidence="6">
    <location>
        <begin position="220"/>
        <end position="309"/>
    </location>
</feature>
<name>A0A7N2KUI4_QUELO</name>
<protein>
    <submittedName>
        <fullName evidence="7">Uncharacterized protein</fullName>
    </submittedName>
</protein>
<feature type="region of interest" description="Disordered" evidence="4">
    <location>
        <begin position="18"/>
        <end position="78"/>
    </location>
</feature>
<evidence type="ECO:0000256" key="4">
    <source>
        <dbReference type="SAM" id="MobiDB-lite"/>
    </source>
</evidence>
<reference evidence="7" key="2">
    <citation type="submission" date="2021-01" db="UniProtKB">
        <authorList>
            <consortium name="EnsemblPlants"/>
        </authorList>
    </citation>
    <scope>IDENTIFICATION</scope>
</reference>
<evidence type="ECO:0000256" key="3">
    <source>
        <dbReference type="ARBA" id="ARBA00022691"/>
    </source>
</evidence>
<dbReference type="AlphaFoldDB" id="A0A7N2KUI4"/>
<dbReference type="Gramene" id="QL02p022702:mrna">
    <property type="protein sequence ID" value="QL02p022702:mrna"/>
    <property type="gene ID" value="QL02p022702"/>
</dbReference>
<feature type="domain" description="O-methyltransferase C-terminal" evidence="5">
    <location>
        <begin position="335"/>
        <end position="536"/>
    </location>
</feature>
<dbReference type="GO" id="GO:0032259">
    <property type="term" value="P:methylation"/>
    <property type="evidence" value="ECO:0007669"/>
    <property type="project" value="UniProtKB-KW"/>
</dbReference>
<dbReference type="Pfam" id="PF00891">
    <property type="entry name" value="Methyltransf_2"/>
    <property type="match status" value="1"/>
</dbReference>
<dbReference type="Gene3D" id="3.40.50.150">
    <property type="entry name" value="Vaccinia Virus protein VP39"/>
    <property type="match status" value="1"/>
</dbReference>
<evidence type="ECO:0000256" key="1">
    <source>
        <dbReference type="ARBA" id="ARBA00022603"/>
    </source>
</evidence>
<dbReference type="SUPFAM" id="SSF46785">
    <property type="entry name" value="Winged helix' DNA-binding domain"/>
    <property type="match status" value="1"/>
</dbReference>
<dbReference type="GO" id="GO:0008171">
    <property type="term" value="F:O-methyltransferase activity"/>
    <property type="evidence" value="ECO:0007669"/>
    <property type="project" value="InterPro"/>
</dbReference>
<dbReference type="SUPFAM" id="SSF53335">
    <property type="entry name" value="S-adenosyl-L-methionine-dependent methyltransferases"/>
    <property type="match status" value="1"/>
</dbReference>
<dbReference type="Pfam" id="PF08100">
    <property type="entry name" value="Dimerisation"/>
    <property type="match status" value="1"/>
</dbReference>